<protein>
    <submittedName>
        <fullName evidence="1">Uncharacterized protein</fullName>
    </submittedName>
</protein>
<keyword evidence="2" id="KW-1185">Reference proteome</keyword>
<evidence type="ECO:0000313" key="2">
    <source>
        <dbReference type="Proteomes" id="UP001303889"/>
    </source>
</evidence>
<sequence>MAASAPTTGQLPLFELDTDTLIATRYGTLSLLMAPDPSDEDSEPAWVAFLTVRCLDPVRLMREAVFEGAVPREGWMSDGTSHDAYSWGSYPIAAWTLADERDDGELPMFAAYLKVIGQTEGALTAFRVEDLGPDLVVRASAYSPSGEPVYDYEFPDVHCNYEDEPLQG</sequence>
<proteinExistence type="predicted"/>
<gene>
    <name evidence="1" type="ORF">C8A05DRAFT_39129</name>
</gene>
<dbReference type="EMBL" id="MU856198">
    <property type="protein sequence ID" value="KAK3897321.1"/>
    <property type="molecule type" value="Genomic_DNA"/>
</dbReference>
<evidence type="ECO:0000313" key="1">
    <source>
        <dbReference type="EMBL" id="KAK3897321.1"/>
    </source>
</evidence>
<accession>A0AAN6RPE9</accession>
<reference evidence="1" key="2">
    <citation type="submission" date="2023-05" db="EMBL/GenBank/DDBJ databases">
        <authorList>
            <consortium name="Lawrence Berkeley National Laboratory"/>
            <person name="Steindorff A."/>
            <person name="Hensen N."/>
            <person name="Bonometti L."/>
            <person name="Westerberg I."/>
            <person name="Brannstrom I.O."/>
            <person name="Guillou S."/>
            <person name="Cros-Aarteil S."/>
            <person name="Calhoun S."/>
            <person name="Haridas S."/>
            <person name="Kuo A."/>
            <person name="Mondo S."/>
            <person name="Pangilinan J."/>
            <person name="Riley R."/>
            <person name="Labutti K."/>
            <person name="Andreopoulos B."/>
            <person name="Lipzen A."/>
            <person name="Chen C."/>
            <person name="Yanf M."/>
            <person name="Daum C."/>
            <person name="Ng V."/>
            <person name="Clum A."/>
            <person name="Ohm R."/>
            <person name="Martin F."/>
            <person name="Silar P."/>
            <person name="Natvig D."/>
            <person name="Lalanne C."/>
            <person name="Gautier V."/>
            <person name="Ament-Velasquez S.L."/>
            <person name="Kruys A."/>
            <person name="Hutchinson M.I."/>
            <person name="Powell A.J."/>
            <person name="Barry K."/>
            <person name="Miller A.N."/>
            <person name="Grigoriev I.V."/>
            <person name="Debuchy R."/>
            <person name="Gladieux P."/>
            <person name="Thoren M.H."/>
            <person name="Johannesson H."/>
        </authorList>
    </citation>
    <scope>NUCLEOTIDE SEQUENCE</scope>
    <source>
        <strain evidence="1">CBS 103.79</strain>
    </source>
</reference>
<reference evidence="1" key="1">
    <citation type="journal article" date="2023" name="Mol. Phylogenet. Evol.">
        <title>Genome-scale phylogeny and comparative genomics of the fungal order Sordariales.</title>
        <authorList>
            <person name="Hensen N."/>
            <person name="Bonometti L."/>
            <person name="Westerberg I."/>
            <person name="Brannstrom I.O."/>
            <person name="Guillou S."/>
            <person name="Cros-Aarteil S."/>
            <person name="Calhoun S."/>
            <person name="Haridas S."/>
            <person name="Kuo A."/>
            <person name="Mondo S."/>
            <person name="Pangilinan J."/>
            <person name="Riley R."/>
            <person name="LaButti K."/>
            <person name="Andreopoulos B."/>
            <person name="Lipzen A."/>
            <person name="Chen C."/>
            <person name="Yan M."/>
            <person name="Daum C."/>
            <person name="Ng V."/>
            <person name="Clum A."/>
            <person name="Steindorff A."/>
            <person name="Ohm R.A."/>
            <person name="Martin F."/>
            <person name="Silar P."/>
            <person name="Natvig D.O."/>
            <person name="Lalanne C."/>
            <person name="Gautier V."/>
            <person name="Ament-Velasquez S.L."/>
            <person name="Kruys A."/>
            <person name="Hutchinson M.I."/>
            <person name="Powell A.J."/>
            <person name="Barry K."/>
            <person name="Miller A.N."/>
            <person name="Grigoriev I.V."/>
            <person name="Debuchy R."/>
            <person name="Gladieux P."/>
            <person name="Hiltunen Thoren M."/>
            <person name="Johannesson H."/>
        </authorList>
    </citation>
    <scope>NUCLEOTIDE SEQUENCE</scope>
    <source>
        <strain evidence="1">CBS 103.79</strain>
    </source>
</reference>
<dbReference type="Proteomes" id="UP001303889">
    <property type="component" value="Unassembled WGS sequence"/>
</dbReference>
<organism evidence="1 2">
    <name type="scientific">Staphylotrichum tortipilum</name>
    <dbReference type="NCBI Taxonomy" id="2831512"/>
    <lineage>
        <taxon>Eukaryota</taxon>
        <taxon>Fungi</taxon>
        <taxon>Dikarya</taxon>
        <taxon>Ascomycota</taxon>
        <taxon>Pezizomycotina</taxon>
        <taxon>Sordariomycetes</taxon>
        <taxon>Sordariomycetidae</taxon>
        <taxon>Sordariales</taxon>
        <taxon>Chaetomiaceae</taxon>
        <taxon>Staphylotrichum</taxon>
    </lineage>
</organism>
<name>A0AAN6RPE9_9PEZI</name>
<comment type="caution">
    <text evidence="1">The sequence shown here is derived from an EMBL/GenBank/DDBJ whole genome shotgun (WGS) entry which is preliminary data.</text>
</comment>
<dbReference type="AlphaFoldDB" id="A0AAN6RPE9"/>